<dbReference type="Proteomes" id="UP000098628">
    <property type="component" value="Genome"/>
</dbReference>
<keyword evidence="4" id="KW-0547">Nucleotide-binding</keyword>
<organism evidence="10 11">
    <name type="scientific">anatid alphaherpesvirus 1</name>
    <dbReference type="NCBI Taxonomy" id="104388"/>
    <lineage>
        <taxon>Viruses</taxon>
        <taxon>Duplodnaviria</taxon>
        <taxon>Heunggongvirae</taxon>
        <taxon>Peploviricota</taxon>
        <taxon>Herviviricetes</taxon>
        <taxon>Herpesvirales</taxon>
        <taxon>Orthoherpesviridae</taxon>
        <taxon>Alphaherpesvirinae</taxon>
        <taxon>Mardivirus</taxon>
        <taxon>Mardivirus anatidalpha1</taxon>
    </lineage>
</organism>
<accession>A0A0U1YYV0</accession>
<dbReference type="GO" id="GO:0006260">
    <property type="term" value="P:DNA replication"/>
    <property type="evidence" value="ECO:0007669"/>
    <property type="project" value="UniProtKB-KW"/>
</dbReference>
<dbReference type="InterPro" id="IPR003450">
    <property type="entry name" value="Replication_origin-bd"/>
</dbReference>
<dbReference type="Gene3D" id="3.40.50.300">
    <property type="entry name" value="P-loop containing nucleotide triphosphate hydrolases"/>
    <property type="match status" value="1"/>
</dbReference>
<evidence type="ECO:0000256" key="3">
    <source>
        <dbReference type="ARBA" id="ARBA00022705"/>
    </source>
</evidence>
<evidence type="ECO:0000313" key="11">
    <source>
        <dbReference type="Proteomes" id="UP000098628"/>
    </source>
</evidence>
<keyword evidence="5" id="KW-0067">ATP-binding</keyword>
<evidence type="ECO:0000256" key="1">
    <source>
        <dbReference type="ARBA" id="ARBA00007195"/>
    </source>
</evidence>
<keyword evidence="6" id="KW-0238">DNA-binding</keyword>
<dbReference type="InterPro" id="IPR014001">
    <property type="entry name" value="Helicase_ATP-bd"/>
</dbReference>
<keyword evidence="3" id="KW-0235">DNA replication</keyword>
<evidence type="ECO:0000256" key="8">
    <source>
        <dbReference type="ARBA" id="ARBA00031715"/>
    </source>
</evidence>
<evidence type="ECO:0000256" key="7">
    <source>
        <dbReference type="ARBA" id="ARBA00025279"/>
    </source>
</evidence>
<feature type="domain" description="Helicase ATP-binding" evidence="9">
    <location>
        <begin position="66"/>
        <end position="231"/>
    </location>
</feature>
<evidence type="ECO:0000256" key="6">
    <source>
        <dbReference type="ARBA" id="ARBA00023125"/>
    </source>
</evidence>
<comment type="function">
    <text evidence="7">Functions as a docking protein to recruit essential components of the viral replication machinery to viral DNA origins. In the presence of the major DNA-binding protein, opens dsDNA leading to a conformational change in the origin that facilitates DNA unwinding and subsequent replication.</text>
</comment>
<protein>
    <recommendedName>
        <fullName evidence="2">Replication origin-binding protein</fullName>
    </recommendedName>
    <alternativeName>
        <fullName evidence="8">OriBP</fullName>
    </alternativeName>
</protein>
<comment type="similarity">
    <text evidence="1">Belongs to the herpesviridae OriBP family.</text>
</comment>
<dbReference type="PROSITE" id="PS51192">
    <property type="entry name" value="HELICASE_ATP_BIND_1"/>
    <property type="match status" value="1"/>
</dbReference>
<dbReference type="GO" id="GO:0005524">
    <property type="term" value="F:ATP binding"/>
    <property type="evidence" value="ECO:0007669"/>
    <property type="project" value="UniProtKB-KW"/>
</dbReference>
<evidence type="ECO:0000259" key="9">
    <source>
        <dbReference type="PROSITE" id="PS51192"/>
    </source>
</evidence>
<evidence type="ECO:0000256" key="2">
    <source>
        <dbReference type="ARBA" id="ARBA00014069"/>
    </source>
</evidence>
<dbReference type="InterPro" id="IPR027417">
    <property type="entry name" value="P-loop_NTPase"/>
</dbReference>
<dbReference type="GO" id="GO:0003688">
    <property type="term" value="F:DNA replication origin binding"/>
    <property type="evidence" value="ECO:0007669"/>
    <property type="project" value="InterPro"/>
</dbReference>
<dbReference type="SMART" id="SM00487">
    <property type="entry name" value="DEXDc"/>
    <property type="match status" value="1"/>
</dbReference>
<name>A0A0U1YYV0_9ALPH</name>
<gene>
    <name evidence="10" type="primary">ORF55</name>
</gene>
<dbReference type="SUPFAM" id="SSF52540">
    <property type="entry name" value="P-loop containing nucleoside triphosphate hydrolases"/>
    <property type="match status" value="1"/>
</dbReference>
<evidence type="ECO:0000313" key="10">
    <source>
        <dbReference type="EMBL" id="AJG04922.1"/>
    </source>
</evidence>
<dbReference type="EMBL" id="KJ549663">
    <property type="protein sequence ID" value="AJG04922.1"/>
    <property type="molecule type" value="Genomic_DNA"/>
</dbReference>
<evidence type="ECO:0000256" key="4">
    <source>
        <dbReference type="ARBA" id="ARBA00022741"/>
    </source>
</evidence>
<sequence length="859" mass="96990">MDPIVTDGVDPGSCYQDDRRATDDHTCSASLAKMLYGGDLIEWISRYRPGVTAEVQSTGPVSFPKPDDKRSRRVTVVRAPMGSGKTTALIEWLREILHSPDISALVVSCRRSFTHTLARRFNDAGLVGFVTYFTSSDYIMRGKTFTRLIVQIESLRRVELSLVDNYDVLILDEVMSTFAQLYSPTMRYLHQVDELMTRLIRHCPRIVAMDATVNAQLVELLADVRGNSNVHVIVGEYTSAGFADRACMIMRDMGVDTLRAALNPPSETTATQNMQSENDDLDAQQVQQPLRPDTFFAELGRRLSGGLNICIFSSTVSFSEIVAKFCLKYTDSIIVLNSTRPQQSDVTTWNQYRVLIYTTVVTVGLSFDESHFHSMFAYVKPMIHGPDMATVYQSLGRIRLLRLNEVLMYIDGSGARSDPIFTSMLLNHVVATGGGWPTKFSQVTNLLCCRFRDRCAPTFSESSRDLFLFSRLKYKHFFERCTLNSLNDSLNIMYALLESNRIRINLGGHEPSADEFCRLLSDIQRNSITTQRQLRALKKHGNGRLPPAVEVADSEEAAIFSEKYLRPDASIVDTTELLKAMASPIVREHFVNTVMIEACRRIPAAMLSETVFRRLYCHYGSGTVPTITNDGTIETVALVCDFNWPARWDLYRLCAKMADAIKLDLRNGGATVDLNLDIISDTLRPDYSNYIRLLLEVSRCNITEYDLVAPQPVREVQAALAGMPNNIRQVGPDVHAMLLFKVILYEMLGAHLMRSTRSFPGSVKVKNLKKEEIVTLLTEAGIDFSDCRTHKDLYARLMSHKNKFKGTRYRIKSPKWTKLLRSARDLDNDGWEPSLETVLADIPSEHWPRAEGAVDYRQL</sequence>
<evidence type="ECO:0000256" key="5">
    <source>
        <dbReference type="ARBA" id="ARBA00022840"/>
    </source>
</evidence>
<reference evidence="11" key="1">
    <citation type="submission" date="2014-03" db="EMBL/GenBank/DDBJ databases">
        <title>Protective efficacy and genomic characteristics of a duck enteritis virus attenuated by serial passage in chick embryo fibroblast.</title>
        <authorList>
            <person name="Yang C."/>
            <person name="Li Q."/>
            <person name="Li J."/>
            <person name="Liu D."/>
            <person name="Li L."/>
            <person name="Li H."/>
            <person name="Xia Y."/>
            <person name="Yang H."/>
            <person name="Yu K."/>
        </authorList>
    </citation>
    <scope>NUCLEOTIDE SEQUENCE [LARGE SCALE GENOMIC DNA]</scope>
</reference>
<proteinExistence type="inferred from homology"/>
<dbReference type="Pfam" id="PF02399">
    <property type="entry name" value="Herpes_ori_bp"/>
    <property type="match status" value="1"/>
</dbReference>